<proteinExistence type="predicted"/>
<accession>A0AAP5BLT0</accession>
<dbReference type="Proteomes" id="UP001242288">
    <property type="component" value="Unassembled WGS sequence"/>
</dbReference>
<protein>
    <submittedName>
        <fullName evidence="2">Uncharacterized protein</fullName>
    </submittedName>
</protein>
<gene>
    <name evidence="2" type="ORF">NIE36_43555</name>
    <name evidence="1" type="ORF">OSB80_43665</name>
</gene>
<evidence type="ECO:0000313" key="4">
    <source>
        <dbReference type="Proteomes" id="UP001242288"/>
    </source>
</evidence>
<dbReference type="RefSeq" id="WP_266262155.1">
    <property type="nucleotide sequence ID" value="NZ_JAMXWF010000079.1"/>
</dbReference>
<dbReference type="EMBL" id="JAMXWF010000079">
    <property type="protein sequence ID" value="MDQ6414001.1"/>
    <property type="molecule type" value="Genomic_DNA"/>
</dbReference>
<keyword evidence="3" id="KW-1185">Reference proteome</keyword>
<name>A0AAP5BLT0_9BURK</name>
<dbReference type="AlphaFoldDB" id="A0AAP5BLT0"/>
<dbReference type="Proteomes" id="UP001209412">
    <property type="component" value="Unassembled WGS sequence"/>
</dbReference>
<sequence>SWRMRMSSVMRWRSGLAFVCEEVMIWLLLENEADCLIRQHTEPRDRTLPDHRRLTGAPYRASGFVLRP</sequence>
<feature type="non-terminal residue" evidence="2">
    <location>
        <position position="1"/>
    </location>
</feature>
<evidence type="ECO:0000313" key="3">
    <source>
        <dbReference type="Proteomes" id="UP001209412"/>
    </source>
</evidence>
<reference evidence="2" key="1">
    <citation type="submission" date="2022-06" db="EMBL/GenBank/DDBJ databases">
        <title>PHB producers.</title>
        <authorList>
            <person name="Besaury L."/>
        </authorList>
    </citation>
    <scope>NUCLEOTIDE SEQUENCE</scope>
    <source>
        <strain evidence="2 3">SEWS6</strain>
    </source>
</reference>
<evidence type="ECO:0000313" key="2">
    <source>
        <dbReference type="EMBL" id="MDQ6414001.1"/>
    </source>
</evidence>
<organism evidence="2 4">
    <name type="scientific">Paraburkholderia madseniana</name>
    <dbReference type="NCBI Taxonomy" id="2599607"/>
    <lineage>
        <taxon>Bacteria</taxon>
        <taxon>Pseudomonadati</taxon>
        <taxon>Pseudomonadota</taxon>
        <taxon>Betaproteobacteria</taxon>
        <taxon>Burkholderiales</taxon>
        <taxon>Burkholderiaceae</taxon>
        <taxon>Paraburkholderia</taxon>
    </lineage>
</organism>
<comment type="caution">
    <text evidence="2">The sequence shown here is derived from an EMBL/GenBank/DDBJ whole genome shotgun (WGS) entry which is preliminary data.</text>
</comment>
<dbReference type="EMBL" id="JAPKHW010000079">
    <property type="protein sequence ID" value="MCX4152190.1"/>
    <property type="molecule type" value="Genomic_DNA"/>
</dbReference>
<evidence type="ECO:0000313" key="1">
    <source>
        <dbReference type="EMBL" id="MCX4152190.1"/>
    </source>
</evidence>